<name>A0AAD2H6H5_9AGAR</name>
<keyword evidence="2" id="KW-1185">Reference proteome</keyword>
<evidence type="ECO:0000313" key="1">
    <source>
        <dbReference type="EMBL" id="CAK5268955.1"/>
    </source>
</evidence>
<dbReference type="EMBL" id="CAVNYO010000138">
    <property type="protein sequence ID" value="CAK5268955.1"/>
    <property type="molecule type" value="Genomic_DNA"/>
</dbReference>
<sequence length="102" mass="11163">QFLTTTRERNSLVALVSDQAFLRFHCLLSLCGDCSDAHPPVSLSASGICVCARTRTSVKIRFSSTPLSPSGNPQSYHLYFGHGSNAAGCWTRRRTQDTRQSA</sequence>
<comment type="caution">
    <text evidence="1">The sequence shown here is derived from an EMBL/GenBank/DDBJ whole genome shotgun (WGS) entry which is preliminary data.</text>
</comment>
<feature type="non-terminal residue" evidence="1">
    <location>
        <position position="1"/>
    </location>
</feature>
<dbReference type="Proteomes" id="UP001295794">
    <property type="component" value="Unassembled WGS sequence"/>
</dbReference>
<reference evidence="1" key="1">
    <citation type="submission" date="2023-11" db="EMBL/GenBank/DDBJ databases">
        <authorList>
            <person name="De Vega J J."/>
            <person name="De Vega J J."/>
        </authorList>
    </citation>
    <scope>NUCLEOTIDE SEQUENCE</scope>
</reference>
<protein>
    <submittedName>
        <fullName evidence="1">Uncharacterized protein</fullName>
    </submittedName>
</protein>
<gene>
    <name evidence="1" type="ORF">MYCIT1_LOCUS12326</name>
</gene>
<evidence type="ECO:0000313" key="2">
    <source>
        <dbReference type="Proteomes" id="UP001295794"/>
    </source>
</evidence>
<dbReference type="AlphaFoldDB" id="A0AAD2H6H5"/>
<proteinExistence type="predicted"/>
<organism evidence="1 2">
    <name type="scientific">Mycena citricolor</name>
    <dbReference type="NCBI Taxonomy" id="2018698"/>
    <lineage>
        <taxon>Eukaryota</taxon>
        <taxon>Fungi</taxon>
        <taxon>Dikarya</taxon>
        <taxon>Basidiomycota</taxon>
        <taxon>Agaricomycotina</taxon>
        <taxon>Agaricomycetes</taxon>
        <taxon>Agaricomycetidae</taxon>
        <taxon>Agaricales</taxon>
        <taxon>Marasmiineae</taxon>
        <taxon>Mycenaceae</taxon>
        <taxon>Mycena</taxon>
    </lineage>
</organism>
<accession>A0AAD2H6H5</accession>